<dbReference type="GO" id="GO:0005576">
    <property type="term" value="C:extracellular region"/>
    <property type="evidence" value="ECO:0007669"/>
    <property type="project" value="UniProtKB-ARBA"/>
</dbReference>
<keyword evidence="6" id="KW-1185">Reference proteome</keyword>
<dbReference type="Proteomes" id="UP001488838">
    <property type="component" value="Unassembled WGS sequence"/>
</dbReference>
<dbReference type="AlphaFoldDB" id="A0AAW0H014"/>
<gene>
    <name evidence="5" type="ORF">U0070_022498</name>
</gene>
<dbReference type="InterPro" id="IPR013106">
    <property type="entry name" value="Ig_V-set"/>
</dbReference>
<accession>A0AAW0H014</accession>
<dbReference type="GO" id="GO:0002250">
    <property type="term" value="P:adaptive immune response"/>
    <property type="evidence" value="ECO:0007669"/>
    <property type="project" value="UniProtKB-KW"/>
</dbReference>
<dbReference type="InterPro" id="IPR013783">
    <property type="entry name" value="Ig-like_fold"/>
</dbReference>
<evidence type="ECO:0000313" key="6">
    <source>
        <dbReference type="Proteomes" id="UP001488838"/>
    </source>
</evidence>
<feature type="non-terminal residue" evidence="5">
    <location>
        <position position="128"/>
    </location>
</feature>
<dbReference type="Gene3D" id="2.60.40.10">
    <property type="entry name" value="Immunoglobulins"/>
    <property type="match status" value="1"/>
</dbReference>
<keyword evidence="1" id="KW-0391">Immunity</keyword>
<reference evidence="5 6" key="1">
    <citation type="journal article" date="2023" name="bioRxiv">
        <title>Conserved and derived expression patterns and positive selection on dental genes reveal complex evolutionary context of ever-growing rodent molars.</title>
        <authorList>
            <person name="Calamari Z.T."/>
            <person name="Song A."/>
            <person name="Cohen E."/>
            <person name="Akter M."/>
            <person name="Roy R.D."/>
            <person name="Hallikas O."/>
            <person name="Christensen M.M."/>
            <person name="Li P."/>
            <person name="Marangoni P."/>
            <person name="Jernvall J."/>
            <person name="Klein O.D."/>
        </authorList>
    </citation>
    <scope>NUCLEOTIDE SEQUENCE [LARGE SCALE GENOMIC DNA]</scope>
    <source>
        <strain evidence="5">V071</strain>
    </source>
</reference>
<organism evidence="5 6">
    <name type="scientific">Myodes glareolus</name>
    <name type="common">Bank vole</name>
    <name type="synonym">Clethrionomys glareolus</name>
    <dbReference type="NCBI Taxonomy" id="447135"/>
    <lineage>
        <taxon>Eukaryota</taxon>
        <taxon>Metazoa</taxon>
        <taxon>Chordata</taxon>
        <taxon>Craniata</taxon>
        <taxon>Vertebrata</taxon>
        <taxon>Euteleostomi</taxon>
        <taxon>Mammalia</taxon>
        <taxon>Eutheria</taxon>
        <taxon>Euarchontoglires</taxon>
        <taxon>Glires</taxon>
        <taxon>Rodentia</taxon>
        <taxon>Myomorpha</taxon>
        <taxon>Muroidea</taxon>
        <taxon>Cricetidae</taxon>
        <taxon>Arvicolinae</taxon>
        <taxon>Myodes</taxon>
    </lineage>
</organism>
<evidence type="ECO:0000259" key="4">
    <source>
        <dbReference type="PROSITE" id="PS50835"/>
    </source>
</evidence>
<dbReference type="InterPro" id="IPR007110">
    <property type="entry name" value="Ig-like_dom"/>
</dbReference>
<dbReference type="InterPro" id="IPR036179">
    <property type="entry name" value="Ig-like_dom_sf"/>
</dbReference>
<dbReference type="PANTHER" id="PTHR23266">
    <property type="entry name" value="IMMUNOGLOBULIN HEAVY CHAIN"/>
    <property type="match status" value="1"/>
</dbReference>
<comment type="caution">
    <text evidence="5">The sequence shown here is derived from an EMBL/GenBank/DDBJ whole genome shotgun (WGS) entry which is preliminary data.</text>
</comment>
<dbReference type="GO" id="GO:0019814">
    <property type="term" value="C:immunoglobulin complex"/>
    <property type="evidence" value="ECO:0007669"/>
    <property type="project" value="UniProtKB-KW"/>
</dbReference>
<evidence type="ECO:0000256" key="1">
    <source>
        <dbReference type="ARBA" id="ARBA00022859"/>
    </source>
</evidence>
<dbReference type="Pfam" id="PF07686">
    <property type="entry name" value="V-set"/>
    <property type="match status" value="1"/>
</dbReference>
<protein>
    <recommendedName>
        <fullName evidence="4">Ig-like domain-containing protein</fullName>
    </recommendedName>
</protein>
<evidence type="ECO:0000256" key="2">
    <source>
        <dbReference type="ARBA" id="ARBA00023130"/>
    </source>
</evidence>
<dbReference type="PROSITE" id="PS50835">
    <property type="entry name" value="IG_LIKE"/>
    <property type="match status" value="1"/>
</dbReference>
<evidence type="ECO:0000256" key="3">
    <source>
        <dbReference type="ARBA" id="ARBA00043265"/>
    </source>
</evidence>
<evidence type="ECO:0000313" key="5">
    <source>
        <dbReference type="EMBL" id="KAK7795196.1"/>
    </source>
</evidence>
<dbReference type="SUPFAM" id="SSF48726">
    <property type="entry name" value="Immunoglobulin"/>
    <property type="match status" value="2"/>
</dbReference>
<dbReference type="EMBL" id="JBBHLL010003044">
    <property type="protein sequence ID" value="KAK7795196.1"/>
    <property type="molecule type" value="Genomic_DNA"/>
</dbReference>
<feature type="non-terminal residue" evidence="5">
    <location>
        <position position="1"/>
    </location>
</feature>
<dbReference type="SMART" id="SM00406">
    <property type="entry name" value="IGv"/>
    <property type="match status" value="1"/>
</dbReference>
<proteinExistence type="predicted"/>
<dbReference type="InterPro" id="IPR050199">
    <property type="entry name" value="IgHV"/>
</dbReference>
<feature type="domain" description="Ig-like" evidence="4">
    <location>
        <begin position="3"/>
        <end position="99"/>
    </location>
</feature>
<name>A0AAW0H014_MYOGA</name>
<sequence>VLSQVTLKESGPGLLQPSQDLILTCTFSGFSLSTSGIGIGWIRQPSGEGLEWLANIWWDDTMFYNTLLKSRLTVSKNTNNRVFLKVTSVYAADTATYYCALKMSCKAYGYTFISYFTNWVNQKPGQCL</sequence>
<keyword evidence="2" id="KW-1064">Adaptive immunity</keyword>
<dbReference type="FunFam" id="2.60.40.10:FF:001791">
    <property type="entry name" value="Ig gamma-2B chain C region"/>
    <property type="match status" value="1"/>
</dbReference>
<keyword evidence="3" id="KW-1280">Immunoglobulin</keyword>